<dbReference type="InterPro" id="IPR045161">
    <property type="entry name" value="Utp18"/>
</dbReference>
<comment type="subcellular location">
    <subcellularLocation>
        <location evidence="1">Nucleus</location>
        <location evidence="1">Nucleolus</location>
    </subcellularLocation>
</comment>
<keyword evidence="4" id="KW-0677">Repeat</keyword>
<gene>
    <name evidence="7" type="ORF">EXIGLDRAFT_692522</name>
</gene>
<dbReference type="GO" id="GO:0006364">
    <property type="term" value="P:rRNA processing"/>
    <property type="evidence" value="ECO:0007669"/>
    <property type="project" value="UniProtKB-KW"/>
</dbReference>
<evidence type="ECO:0000256" key="6">
    <source>
        <dbReference type="ARBA" id="ARBA00025767"/>
    </source>
</evidence>
<dbReference type="InterPro" id="IPR001680">
    <property type="entry name" value="WD40_rpt"/>
</dbReference>
<dbReference type="Pfam" id="PF00400">
    <property type="entry name" value="WD40"/>
    <property type="match status" value="1"/>
</dbReference>
<protein>
    <recommendedName>
        <fullName evidence="9">WD40 repeat-like protein</fullName>
    </recommendedName>
</protein>
<keyword evidence="3" id="KW-0853">WD repeat</keyword>
<evidence type="ECO:0000313" key="8">
    <source>
        <dbReference type="Proteomes" id="UP000077266"/>
    </source>
</evidence>
<dbReference type="EMBL" id="KV427120">
    <property type="protein sequence ID" value="KZV78110.1"/>
    <property type="molecule type" value="Genomic_DNA"/>
</dbReference>
<organism evidence="7 8">
    <name type="scientific">Exidia glandulosa HHB12029</name>
    <dbReference type="NCBI Taxonomy" id="1314781"/>
    <lineage>
        <taxon>Eukaryota</taxon>
        <taxon>Fungi</taxon>
        <taxon>Dikarya</taxon>
        <taxon>Basidiomycota</taxon>
        <taxon>Agaricomycotina</taxon>
        <taxon>Agaricomycetes</taxon>
        <taxon>Auriculariales</taxon>
        <taxon>Exidiaceae</taxon>
        <taxon>Exidia</taxon>
    </lineage>
</organism>
<evidence type="ECO:0000256" key="5">
    <source>
        <dbReference type="ARBA" id="ARBA00023242"/>
    </source>
</evidence>
<reference evidence="7 8" key="1">
    <citation type="journal article" date="2016" name="Mol. Biol. Evol.">
        <title>Comparative Genomics of Early-Diverging Mushroom-Forming Fungi Provides Insights into the Origins of Lignocellulose Decay Capabilities.</title>
        <authorList>
            <person name="Nagy L.G."/>
            <person name="Riley R."/>
            <person name="Tritt A."/>
            <person name="Adam C."/>
            <person name="Daum C."/>
            <person name="Floudas D."/>
            <person name="Sun H."/>
            <person name="Yadav J.S."/>
            <person name="Pangilinan J."/>
            <person name="Larsson K.H."/>
            <person name="Matsuura K."/>
            <person name="Barry K."/>
            <person name="Labutti K."/>
            <person name="Kuo R."/>
            <person name="Ohm R.A."/>
            <person name="Bhattacharya S.S."/>
            <person name="Shirouzu T."/>
            <person name="Yoshinaga Y."/>
            <person name="Martin F.M."/>
            <person name="Grigoriev I.V."/>
            <person name="Hibbett D.S."/>
        </authorList>
    </citation>
    <scope>NUCLEOTIDE SEQUENCE [LARGE SCALE GENOMIC DNA]</scope>
    <source>
        <strain evidence="7 8">HHB12029</strain>
    </source>
</reference>
<dbReference type="Proteomes" id="UP000077266">
    <property type="component" value="Unassembled WGS sequence"/>
</dbReference>
<dbReference type="GO" id="GO:0034388">
    <property type="term" value="C:Pwp2p-containing subcomplex of 90S preribosome"/>
    <property type="evidence" value="ECO:0007669"/>
    <property type="project" value="TreeGrafter"/>
</dbReference>
<dbReference type="PANTHER" id="PTHR18359:SF0">
    <property type="entry name" value="U3 SMALL NUCLEOLAR RNA-ASSOCIATED PROTEIN 18 HOMOLOG"/>
    <property type="match status" value="1"/>
</dbReference>
<evidence type="ECO:0000256" key="2">
    <source>
        <dbReference type="ARBA" id="ARBA00022552"/>
    </source>
</evidence>
<dbReference type="PANTHER" id="PTHR18359">
    <property type="entry name" value="WD-REPEAT PROTEIN-RELATED"/>
    <property type="match status" value="1"/>
</dbReference>
<dbReference type="AlphaFoldDB" id="A0A166MJT1"/>
<evidence type="ECO:0000256" key="4">
    <source>
        <dbReference type="ARBA" id="ARBA00022737"/>
    </source>
</evidence>
<evidence type="ECO:0000313" key="7">
    <source>
        <dbReference type="EMBL" id="KZV78110.1"/>
    </source>
</evidence>
<dbReference type="GO" id="GO:0032040">
    <property type="term" value="C:small-subunit processome"/>
    <property type="evidence" value="ECO:0007669"/>
    <property type="project" value="TreeGrafter"/>
</dbReference>
<dbReference type="Gene3D" id="2.130.10.10">
    <property type="entry name" value="YVTN repeat-like/Quinoprotein amine dehydrogenase"/>
    <property type="match status" value="1"/>
</dbReference>
<dbReference type="InterPro" id="IPR036322">
    <property type="entry name" value="WD40_repeat_dom_sf"/>
</dbReference>
<keyword evidence="8" id="KW-1185">Reference proteome</keyword>
<evidence type="ECO:0000256" key="1">
    <source>
        <dbReference type="ARBA" id="ARBA00004604"/>
    </source>
</evidence>
<feature type="non-terminal residue" evidence="7">
    <location>
        <position position="1"/>
    </location>
</feature>
<evidence type="ECO:0000256" key="3">
    <source>
        <dbReference type="ARBA" id="ARBA00022574"/>
    </source>
</evidence>
<evidence type="ECO:0008006" key="9">
    <source>
        <dbReference type="Google" id="ProtNLM"/>
    </source>
</evidence>
<name>A0A166MJT1_EXIGL</name>
<dbReference type="SUPFAM" id="SSF50978">
    <property type="entry name" value="WD40 repeat-like"/>
    <property type="match status" value="1"/>
</dbReference>
<sequence>AGGKYLATGSSTGYVNVYGSSSNSDERPPHLKALPHLTTRVSKLLFSPDAQILAMSSSAKKDQLKLVHLPSLTVFRNWPTSGTPLHTVNALAFSPGSEFLVVGNAAGRALLYHLPYFAQQADSAR</sequence>
<keyword evidence="2" id="KW-0698">rRNA processing</keyword>
<accession>A0A166MJT1</accession>
<dbReference type="STRING" id="1314781.A0A166MJT1"/>
<dbReference type="InParanoid" id="A0A166MJT1"/>
<dbReference type="OrthoDB" id="1935146at2759"/>
<dbReference type="InterPro" id="IPR015943">
    <property type="entry name" value="WD40/YVTN_repeat-like_dom_sf"/>
</dbReference>
<proteinExistence type="inferred from homology"/>
<comment type="similarity">
    <text evidence="6">Belongs to the WD repeat UTP18 family.</text>
</comment>
<keyword evidence="5" id="KW-0539">Nucleus</keyword>